<organism evidence="2 3">
    <name type="scientific">Cephalotus follicularis</name>
    <name type="common">Albany pitcher plant</name>
    <dbReference type="NCBI Taxonomy" id="3775"/>
    <lineage>
        <taxon>Eukaryota</taxon>
        <taxon>Viridiplantae</taxon>
        <taxon>Streptophyta</taxon>
        <taxon>Embryophyta</taxon>
        <taxon>Tracheophyta</taxon>
        <taxon>Spermatophyta</taxon>
        <taxon>Magnoliopsida</taxon>
        <taxon>eudicotyledons</taxon>
        <taxon>Gunneridae</taxon>
        <taxon>Pentapetalae</taxon>
        <taxon>rosids</taxon>
        <taxon>fabids</taxon>
        <taxon>Oxalidales</taxon>
        <taxon>Cephalotaceae</taxon>
        <taxon>Cephalotus</taxon>
    </lineage>
</organism>
<dbReference type="FunCoup" id="A0A1Q3CSH9">
    <property type="interactions" value="409"/>
</dbReference>
<proteinExistence type="predicted"/>
<dbReference type="PANTHER" id="PTHR34807:SF3">
    <property type="entry name" value="OS08G0270800 PROTEIN"/>
    <property type="match status" value="1"/>
</dbReference>
<protein>
    <submittedName>
        <fullName evidence="2">Uncharacterized protein</fullName>
    </submittedName>
</protein>
<evidence type="ECO:0000313" key="2">
    <source>
        <dbReference type="EMBL" id="GAV83206.1"/>
    </source>
</evidence>
<dbReference type="AlphaFoldDB" id="A0A1Q3CSH9"/>
<dbReference type="Proteomes" id="UP000187406">
    <property type="component" value="Unassembled WGS sequence"/>
</dbReference>
<dbReference type="OrthoDB" id="993453at2759"/>
<dbReference type="PANTHER" id="PTHR34807">
    <property type="entry name" value="OS08G0270800 PROTEIN"/>
    <property type="match status" value="1"/>
</dbReference>
<sequence length="261" mass="30388">MVKKMKGVAAVRMESSPYAVYEDPKTSFKHHSLMQDYEELHKETETKRKKLEMMRQRKLTLSAEVRFLRQRYKQLMRNQTPKSQRERNIVQQQNLVTSIRNNTTRRKYYGKEAGLPPLVPRLDLNQKGKIYIERETTLQNLVSDFGLNQKPRNYNGKETVLRNCTPGFDLNLKERIHSGKESTTQNMTPVFDLNQISREEEELQATDEPMTLKDLKKSSGIGGCDEQHNDMKLSVCRNVGNGSNRAGKRKITWQDQVALRV</sequence>
<dbReference type="STRING" id="3775.A0A1Q3CSH9"/>
<comment type="caution">
    <text evidence="2">The sequence shown here is derived from an EMBL/GenBank/DDBJ whole genome shotgun (WGS) entry which is preliminary data.</text>
</comment>
<evidence type="ECO:0000256" key="1">
    <source>
        <dbReference type="SAM" id="Coils"/>
    </source>
</evidence>
<gene>
    <name evidence="2" type="ORF">CFOL_v3_26655</name>
</gene>
<dbReference type="InParanoid" id="A0A1Q3CSH9"/>
<keyword evidence="1" id="KW-0175">Coiled coil</keyword>
<name>A0A1Q3CSH9_CEPFO</name>
<keyword evidence="3" id="KW-1185">Reference proteome</keyword>
<evidence type="ECO:0000313" key="3">
    <source>
        <dbReference type="Proteomes" id="UP000187406"/>
    </source>
</evidence>
<dbReference type="EMBL" id="BDDD01002830">
    <property type="protein sequence ID" value="GAV83206.1"/>
    <property type="molecule type" value="Genomic_DNA"/>
</dbReference>
<reference evidence="3" key="1">
    <citation type="submission" date="2016-04" db="EMBL/GenBank/DDBJ databases">
        <title>Cephalotus genome sequencing.</title>
        <authorList>
            <person name="Fukushima K."/>
            <person name="Hasebe M."/>
            <person name="Fang X."/>
        </authorList>
    </citation>
    <scope>NUCLEOTIDE SEQUENCE [LARGE SCALE GENOMIC DNA]</scope>
    <source>
        <strain evidence="3">cv. St1</strain>
    </source>
</reference>
<accession>A0A1Q3CSH9</accession>
<feature type="coiled-coil region" evidence="1">
    <location>
        <begin position="34"/>
        <end position="78"/>
    </location>
</feature>